<accession>A0AAF0TBJ8</accession>
<keyword evidence="3" id="KW-1185">Reference proteome</keyword>
<keyword evidence="1" id="KW-1133">Transmembrane helix</keyword>
<feature type="transmembrane region" description="Helical" evidence="1">
    <location>
        <begin position="219"/>
        <end position="239"/>
    </location>
</feature>
<dbReference type="SMART" id="SM01398">
    <property type="entry name" value="Cornichon"/>
    <property type="match status" value="1"/>
</dbReference>
<evidence type="ECO:0000313" key="2">
    <source>
        <dbReference type="EMBL" id="WMV11288.1"/>
    </source>
</evidence>
<dbReference type="AlphaFoldDB" id="A0AAF0TBJ8"/>
<reference evidence="2" key="1">
    <citation type="submission" date="2023-08" db="EMBL/GenBank/DDBJ databases">
        <title>A de novo genome assembly of Solanum verrucosum Schlechtendal, a Mexican diploid species geographically isolated from the other diploid A-genome species in potato relatives.</title>
        <authorList>
            <person name="Hosaka K."/>
        </authorList>
    </citation>
    <scope>NUCLEOTIDE SEQUENCE</scope>
    <source>
        <tissue evidence="2">Young leaves</tissue>
    </source>
</reference>
<keyword evidence="1" id="KW-0472">Membrane</keyword>
<dbReference type="EMBL" id="CP133612">
    <property type="protein sequence ID" value="WMV11288.1"/>
    <property type="molecule type" value="Genomic_DNA"/>
</dbReference>
<evidence type="ECO:0000256" key="1">
    <source>
        <dbReference type="SAM" id="Phobius"/>
    </source>
</evidence>
<gene>
    <name evidence="2" type="ORF">MTR67_004673</name>
</gene>
<evidence type="ECO:0000313" key="3">
    <source>
        <dbReference type="Proteomes" id="UP001234989"/>
    </source>
</evidence>
<dbReference type="Pfam" id="PF03311">
    <property type="entry name" value="Cornichon"/>
    <property type="match status" value="1"/>
</dbReference>
<feature type="transmembrane region" description="Helical" evidence="1">
    <location>
        <begin position="268"/>
        <end position="286"/>
    </location>
</feature>
<dbReference type="PANTHER" id="PTHR34801:SF2">
    <property type="entry name" value="EXPRESSED PROTEIN"/>
    <property type="match status" value="1"/>
</dbReference>
<protein>
    <submittedName>
        <fullName evidence="2">Uncharacterized protein</fullName>
    </submittedName>
</protein>
<dbReference type="InterPro" id="IPR003377">
    <property type="entry name" value="Cornichon"/>
</dbReference>
<organism evidence="2 3">
    <name type="scientific">Solanum verrucosum</name>
    <dbReference type="NCBI Taxonomy" id="315347"/>
    <lineage>
        <taxon>Eukaryota</taxon>
        <taxon>Viridiplantae</taxon>
        <taxon>Streptophyta</taxon>
        <taxon>Embryophyta</taxon>
        <taxon>Tracheophyta</taxon>
        <taxon>Spermatophyta</taxon>
        <taxon>Magnoliopsida</taxon>
        <taxon>eudicotyledons</taxon>
        <taxon>Gunneridae</taxon>
        <taxon>Pentapetalae</taxon>
        <taxon>asterids</taxon>
        <taxon>lamiids</taxon>
        <taxon>Solanales</taxon>
        <taxon>Solanaceae</taxon>
        <taxon>Solanoideae</taxon>
        <taxon>Solaneae</taxon>
        <taxon>Solanum</taxon>
    </lineage>
</organism>
<dbReference type="GO" id="GO:0016192">
    <property type="term" value="P:vesicle-mediated transport"/>
    <property type="evidence" value="ECO:0007669"/>
    <property type="project" value="InterPro"/>
</dbReference>
<keyword evidence="1" id="KW-0812">Transmembrane</keyword>
<dbReference type="Proteomes" id="UP001234989">
    <property type="component" value="Chromosome 1"/>
</dbReference>
<sequence length="296" mass="34079">MASLNSHHFYPNKFSSRVYTTSKSSFSHFIVSCKEQQQDENTKQVGRSGKKPNYLGVQKNPLGLALCPATNNCVSTSENISDATHYAPPWNYNPEGKRGNVSREKAMEELLQVLKSTKPDKSSPRIMEKKDDYVRVEYESPILGLVDDVEFWFPPGKKSIVQYRAASRMGNYDFDANRKRIKVMCLADLENDYVNSYDSASEINILVVPEFVLQGALCFLHLVMGHWLMCLVCLPYLYYDVKVYTDRRHLLDVTEIFSQLPREKKIRLFKLGYLGIHLAISIIWLIDERNLADWMA</sequence>
<proteinExistence type="predicted"/>
<name>A0AAF0TBJ8_SOLVR</name>
<dbReference type="PANTHER" id="PTHR34801">
    <property type="entry name" value="EXPRESSED PROTEIN"/>
    <property type="match status" value="1"/>
</dbReference>